<dbReference type="GO" id="GO:0042147">
    <property type="term" value="P:retrograde transport, endosome to Golgi"/>
    <property type="evidence" value="ECO:0007669"/>
    <property type="project" value="TreeGrafter"/>
</dbReference>
<dbReference type="EMBL" id="LJIJ01000584">
    <property type="protein sequence ID" value="ODM96075.1"/>
    <property type="molecule type" value="Genomic_DNA"/>
</dbReference>
<proteinExistence type="inferred from homology"/>
<comment type="caution">
    <text evidence="3">The sequence shown here is derived from an EMBL/GenBank/DDBJ whole genome shotgun (WGS) entry which is preliminary data.</text>
</comment>
<evidence type="ECO:0000313" key="4">
    <source>
        <dbReference type="Proteomes" id="UP000094527"/>
    </source>
</evidence>
<dbReference type="GO" id="GO:0008104">
    <property type="term" value="P:intracellular protein localization"/>
    <property type="evidence" value="ECO:0007669"/>
    <property type="project" value="TreeGrafter"/>
</dbReference>
<feature type="region of interest" description="Disordered" evidence="2">
    <location>
        <begin position="1434"/>
        <end position="1459"/>
    </location>
</feature>
<name>A0A1D2MTQ3_ORCCI</name>
<dbReference type="GO" id="GO:0005794">
    <property type="term" value="C:Golgi apparatus"/>
    <property type="evidence" value="ECO:0007669"/>
    <property type="project" value="TreeGrafter"/>
</dbReference>
<feature type="compositionally biased region" description="Basic and acidic residues" evidence="2">
    <location>
        <begin position="1434"/>
        <end position="1451"/>
    </location>
</feature>
<feature type="compositionally biased region" description="Low complexity" evidence="2">
    <location>
        <begin position="1773"/>
        <end position="1794"/>
    </location>
</feature>
<dbReference type="GO" id="GO:0006897">
    <property type="term" value="P:endocytosis"/>
    <property type="evidence" value="ECO:0007669"/>
    <property type="project" value="TreeGrafter"/>
</dbReference>
<gene>
    <name evidence="3" type="ORF">Ocin01_10604</name>
</gene>
<keyword evidence="4" id="KW-1185">Reference proteome</keyword>
<dbReference type="InterPro" id="IPR040108">
    <property type="entry name" value="Laa1/Sip1/HEATR5"/>
</dbReference>
<dbReference type="GO" id="GO:0005829">
    <property type="term" value="C:cytosol"/>
    <property type="evidence" value="ECO:0007669"/>
    <property type="project" value="GOC"/>
</dbReference>
<dbReference type="SUPFAM" id="SSF48371">
    <property type="entry name" value="ARM repeat"/>
    <property type="match status" value="2"/>
</dbReference>
<dbReference type="InterPro" id="IPR011989">
    <property type="entry name" value="ARM-like"/>
</dbReference>
<comment type="similarity">
    <text evidence="1">Belongs to the HEATR5 family.</text>
</comment>
<dbReference type="Pfam" id="PF20210">
    <property type="entry name" value="Laa1_Sip1_HTR5"/>
    <property type="match status" value="1"/>
</dbReference>
<evidence type="ECO:0000313" key="3">
    <source>
        <dbReference type="EMBL" id="ODM96075.1"/>
    </source>
</evidence>
<evidence type="ECO:0000256" key="2">
    <source>
        <dbReference type="SAM" id="MobiDB-lite"/>
    </source>
</evidence>
<dbReference type="PANTHER" id="PTHR21663">
    <property type="entry name" value="HYPOTHETICAL HEAT DOMAIN-CONTAINING"/>
    <property type="match status" value="1"/>
</dbReference>
<reference evidence="3 4" key="1">
    <citation type="journal article" date="2016" name="Genome Biol. Evol.">
        <title>Gene Family Evolution Reflects Adaptation to Soil Environmental Stressors in the Genome of the Collembolan Orchesella cincta.</title>
        <authorList>
            <person name="Faddeeva-Vakhrusheva A."/>
            <person name="Derks M.F."/>
            <person name="Anvar S.Y."/>
            <person name="Agamennone V."/>
            <person name="Suring W."/>
            <person name="Smit S."/>
            <person name="van Straalen N.M."/>
            <person name="Roelofs D."/>
        </authorList>
    </citation>
    <scope>NUCLEOTIDE SEQUENCE [LARGE SCALE GENOMIC DNA]</scope>
    <source>
        <tissue evidence="3">Mixed pool</tissue>
    </source>
</reference>
<organism evidence="3 4">
    <name type="scientific">Orchesella cincta</name>
    <name type="common">Springtail</name>
    <name type="synonym">Podura cincta</name>
    <dbReference type="NCBI Taxonomy" id="48709"/>
    <lineage>
        <taxon>Eukaryota</taxon>
        <taxon>Metazoa</taxon>
        <taxon>Ecdysozoa</taxon>
        <taxon>Arthropoda</taxon>
        <taxon>Hexapoda</taxon>
        <taxon>Collembola</taxon>
        <taxon>Entomobryomorpha</taxon>
        <taxon>Entomobryoidea</taxon>
        <taxon>Orchesellidae</taxon>
        <taxon>Orchesellinae</taxon>
        <taxon>Orchesella</taxon>
    </lineage>
</organism>
<protein>
    <submittedName>
        <fullName evidence="3">HEAT repeat-containing protein 5B</fullName>
    </submittedName>
</protein>
<dbReference type="STRING" id="48709.A0A1D2MTQ3"/>
<feature type="compositionally biased region" description="Low complexity" evidence="2">
    <location>
        <begin position="843"/>
        <end position="863"/>
    </location>
</feature>
<dbReference type="OrthoDB" id="192608at2759"/>
<feature type="region of interest" description="Disordered" evidence="2">
    <location>
        <begin position="1771"/>
        <end position="1794"/>
    </location>
</feature>
<dbReference type="InterPro" id="IPR046837">
    <property type="entry name" value="Laa1/Sip1/HEATR5-like_HEAT"/>
</dbReference>
<dbReference type="GO" id="GO:0030139">
    <property type="term" value="C:endocytic vesicle"/>
    <property type="evidence" value="ECO:0007669"/>
    <property type="project" value="TreeGrafter"/>
</dbReference>
<accession>A0A1D2MTQ3</accession>
<dbReference type="InterPro" id="IPR016024">
    <property type="entry name" value="ARM-type_fold"/>
</dbReference>
<dbReference type="Gene3D" id="1.25.10.10">
    <property type="entry name" value="Leucine-rich Repeat Variant"/>
    <property type="match status" value="2"/>
</dbReference>
<dbReference type="PANTHER" id="PTHR21663:SF0">
    <property type="entry name" value="HEAT REPEAT-CONTAINING PROTEIN 5B"/>
    <property type="match status" value="1"/>
</dbReference>
<dbReference type="Proteomes" id="UP000094527">
    <property type="component" value="Unassembled WGS sequence"/>
</dbReference>
<dbReference type="GO" id="GO:0016020">
    <property type="term" value="C:membrane"/>
    <property type="evidence" value="ECO:0007669"/>
    <property type="project" value="TreeGrafter"/>
</dbReference>
<feature type="region of interest" description="Disordered" evidence="2">
    <location>
        <begin position="843"/>
        <end position="871"/>
    </location>
</feature>
<sequence length="1806" mass="199592">MHAKFLLLNEAALSELPDVQKPIFILEWLRHVETVLSCISRIELKASQKQLVDQLLLQIQAGPGPPIRNLVAQCMATVFSIGDTITLFDTVNKCNDLLKPLKDDSPSIKLAALACLGCMYSRLGRMMGRSYEETVQVCSKTFRNMESQSRIETLTTFEKICGGMDTACSSSHKDMYKIAKVCLTDRVMAVRTSAAKCILQMMQSAPFLYTTELESLTSLCFRALDGADYDGRIAIAKLLESQFRTRNALQLRGKGIMITSSSSSSKNSSAKPVSLEECLSILMTGFLRGATSFSKGKLSRIFWKSVWESSSRWALPGLRRTWNSSQTTFWNSSPTQSRYQPRRRCLLPKMREFHPPPGFRSSPLRKGAVLSIAGIILKQMNSIDFNPENAKECNQETIFNQHLLVCALQELAALFLSLGTSMYHLVYDPSVSLLNGIFSVLIHPWQSTRLSAAWALRCLCVAIPSETHKTFDTLKTSPEAVSGYSAALSSILGGVRSMPLGIPHATGKIVFNTAEELLRTASQSSRLSIQRSAAGWLMIGAIMTLGNSVVKALLPRMLLLWRNSFPKSAKELESEKARGDAFTWQVTLEGRAGALSSIHSFLLHCPQLLTEEIVQRLMVPIESALAMMTNITSTLKTYGPQLKAAAANLRFRLYQTLTLIKPNYFERSYTHMLRFVIWELTLNDNVANTTTSLFTRVCQSNAIFNSLVSDHVSIEDQLQPTGAAGSGAIEHDPCSLYQELAEFFVFFAGLFSSPPFPPRRGRHRLRYRALRPHISTKHRTQLIDHFVECLKVTKYARKEAVLVNIFCGILMAMRCIRRLGNSSTTVSSSGSSTSTTLNTSFTLSGGEISGQSTSLKSGNGSSSSPPPSSLPSPVIRCAAAEVMGRIAQSVADPRFTSETASFCADKLKISRDVSNRTGHSLALGCLHKYLGGMDSSRHQHGSVSILLNVAQDSSSPETQVWALHSLALVADTGGPLFRSYVEPSLRLVMKLVSTAPLLRVGPELQMAGSSKEIDTMKKSFEIGCALLSRPEEHPLVQNEAITCFQRMHLFGGTINYDVVIPVLFRSMSSTNLLLRRSTVDCFRQLSQREAALVSKYFTKQVQSAPEEKQEEYAYYLESGISGALRDAGFGIRSGIRDTVTSIFSAAATQDKGQLQVCISLCKNILTCDSSARLWGWRWWRGGGSLDASTPPDDSQDFGDDDADALKLNDELSSAGSNRAQNSRWRSRTFAAECLLNLETIIEKFASIRDPDFPSVSILEQFQAQVSAALRPAFAVETDPMVTATACRVSSAWICGNSKGKNIRTKPTLPDFNESANTRKTCNFKSLGASFRHRGGKRVERERLPRPKRRTEPLSSCHLSSPLNYRGREVLSSETRRRTCPTLLQGCLATHPPRFCPPMRQPLPSNWRDSTLCWAGNGGVLRLVIEGMRENFNKIAEKDDDKDPAGTEKELNSEEEATGEELQVSLGNKSVVISRFLSPHAKTPDIKLFQVKSTGTAQEKDKLLGETVASLELLLDICSDAVAIGIQPTVLYLTSCIRREPVAQSDACGAVLRCYKKFVGHRLISNPMIRGEMRGKSICWVLSRSLSRMRRPLGEDWGVLYPSINTFQQAYQSGNEQVRLKAVGLIAQVFEKADRSVSTCFIHALAPRILQFLYGEEAKNVGSKGMLEFILESLRAIQIQVQLVGSSAKRVQMLTLIVPVLINFLVEPQLLGMPMTAHRKLLHDVSLRKLMKIGLQYRETSANLIIDEFRALMGQCTEMRVKLETVIKNSKSLSGNNDKNKTSSGNSTSNSSGGSIKLKTDCSNFTS</sequence>
<evidence type="ECO:0000256" key="1">
    <source>
        <dbReference type="ARBA" id="ARBA00008304"/>
    </source>
</evidence>
<feature type="region of interest" description="Disordered" evidence="2">
    <location>
        <begin position="1334"/>
        <end position="1357"/>
    </location>
</feature>